<sequence length="55" mass="6605">MKSNHKIPQLEKHIELIWVPLHQLSEIDFRAEPLRELVPQWLKTRASDVFRSVMI</sequence>
<dbReference type="InParanoid" id="G9EPB1"/>
<dbReference type="eggNOG" id="COG0494">
    <property type="taxonomic scope" value="Bacteria"/>
</dbReference>
<dbReference type="HOGENOM" id="CLU_3026713_0_0_6"/>
<accession>G9EPB1</accession>
<evidence type="ECO:0000313" key="2">
    <source>
        <dbReference type="Proteomes" id="UP000002770"/>
    </source>
</evidence>
<gene>
    <name evidence="1" type="ORF">LDG_7095</name>
</gene>
<dbReference type="Proteomes" id="UP000002770">
    <property type="component" value="Unassembled WGS sequence"/>
</dbReference>
<dbReference type="EMBL" id="JH413822">
    <property type="protein sequence ID" value="EHL30946.1"/>
    <property type="molecule type" value="Genomic_DNA"/>
</dbReference>
<dbReference type="AlphaFoldDB" id="G9EPB1"/>
<dbReference type="STRING" id="658187.LDG_7095"/>
<organism evidence="1 2">
    <name type="scientific">Legionella drancourtii LLAP12</name>
    <dbReference type="NCBI Taxonomy" id="658187"/>
    <lineage>
        <taxon>Bacteria</taxon>
        <taxon>Pseudomonadati</taxon>
        <taxon>Pseudomonadota</taxon>
        <taxon>Gammaproteobacteria</taxon>
        <taxon>Legionellales</taxon>
        <taxon>Legionellaceae</taxon>
        <taxon>Legionella</taxon>
    </lineage>
</organism>
<evidence type="ECO:0008006" key="3">
    <source>
        <dbReference type="Google" id="ProtNLM"/>
    </source>
</evidence>
<reference evidence="1 2" key="1">
    <citation type="journal article" date="2011" name="BMC Genomics">
        <title>Insight into cross-talk between intra-amoebal pathogens.</title>
        <authorList>
            <person name="Gimenez G."/>
            <person name="Bertelli C."/>
            <person name="Moliner C."/>
            <person name="Robert C."/>
            <person name="Raoult D."/>
            <person name="Fournier P.E."/>
            <person name="Greub G."/>
        </authorList>
    </citation>
    <scope>NUCLEOTIDE SEQUENCE [LARGE SCALE GENOMIC DNA]</scope>
    <source>
        <strain evidence="1 2">LLAP12</strain>
    </source>
</reference>
<name>G9EPB1_9GAMM</name>
<keyword evidence="2" id="KW-1185">Reference proteome</keyword>
<protein>
    <recommendedName>
        <fullName evidence="3">Nudix hydrolase domain-containing protein</fullName>
    </recommendedName>
</protein>
<evidence type="ECO:0000313" key="1">
    <source>
        <dbReference type="EMBL" id="EHL30946.1"/>
    </source>
</evidence>
<proteinExistence type="predicted"/>